<dbReference type="Proteomes" id="UP001153709">
    <property type="component" value="Chromosome 4"/>
</dbReference>
<feature type="binding site" evidence="6">
    <location>
        <position position="326"/>
    </location>
    <ligand>
        <name>Zn(2+)</name>
        <dbReference type="ChEBI" id="CHEBI:29105"/>
    </ligand>
</feature>
<keyword evidence="10" id="KW-1185">Reference proteome</keyword>
<dbReference type="EMBL" id="OU898279">
    <property type="protein sequence ID" value="CAG9833278.1"/>
    <property type="molecule type" value="Genomic_DNA"/>
</dbReference>
<dbReference type="SMART" id="SM00980">
    <property type="entry name" value="THAP"/>
    <property type="match status" value="1"/>
</dbReference>
<dbReference type="OrthoDB" id="6778722at2759"/>
<feature type="binding site" evidence="6">
    <location>
        <position position="278"/>
    </location>
    <ligand>
        <name>Zn(2+)</name>
        <dbReference type="ChEBI" id="CHEBI:29105"/>
    </ligand>
</feature>
<dbReference type="PROSITE" id="PS50950">
    <property type="entry name" value="ZF_THAP"/>
    <property type="match status" value="1"/>
</dbReference>
<evidence type="ECO:0008006" key="11">
    <source>
        <dbReference type="Google" id="ProtNLM"/>
    </source>
</evidence>
<protein>
    <recommendedName>
        <fullName evidence="11">THAP-type domain-containing protein</fullName>
    </recommendedName>
</protein>
<dbReference type="Pfam" id="PF07776">
    <property type="entry name" value="zf-AD"/>
    <property type="match status" value="1"/>
</dbReference>
<proteinExistence type="predicted"/>
<evidence type="ECO:0000256" key="5">
    <source>
        <dbReference type="PROSITE-ProRule" id="PRU00309"/>
    </source>
</evidence>
<name>A0A9N9T117_DIABA</name>
<evidence type="ECO:0000259" key="7">
    <source>
        <dbReference type="PROSITE" id="PS50950"/>
    </source>
</evidence>
<evidence type="ECO:0000256" key="2">
    <source>
        <dbReference type="ARBA" id="ARBA00022771"/>
    </source>
</evidence>
<keyword evidence="2 5" id="KW-0863">Zinc-finger</keyword>
<dbReference type="PROSITE" id="PS51915">
    <property type="entry name" value="ZAD"/>
    <property type="match status" value="1"/>
</dbReference>
<evidence type="ECO:0000256" key="6">
    <source>
        <dbReference type="PROSITE-ProRule" id="PRU01263"/>
    </source>
</evidence>
<gene>
    <name evidence="9" type="ORF">DIABBA_LOCUS6689</name>
</gene>
<dbReference type="InterPro" id="IPR012934">
    <property type="entry name" value="Znf_AD"/>
</dbReference>
<evidence type="ECO:0000259" key="8">
    <source>
        <dbReference type="PROSITE" id="PS51915"/>
    </source>
</evidence>
<dbReference type="AlphaFoldDB" id="A0A9N9T117"/>
<evidence type="ECO:0000256" key="3">
    <source>
        <dbReference type="ARBA" id="ARBA00022833"/>
    </source>
</evidence>
<evidence type="ECO:0000313" key="10">
    <source>
        <dbReference type="Proteomes" id="UP001153709"/>
    </source>
</evidence>
<feature type="binding site" evidence="6">
    <location>
        <position position="323"/>
    </location>
    <ligand>
        <name>Zn(2+)</name>
        <dbReference type="ChEBI" id="CHEBI:29105"/>
    </ligand>
</feature>
<feature type="domain" description="ZAD" evidence="8">
    <location>
        <begin position="276"/>
        <end position="350"/>
    </location>
</feature>
<dbReference type="GO" id="GO:0008270">
    <property type="term" value="F:zinc ion binding"/>
    <property type="evidence" value="ECO:0007669"/>
    <property type="project" value="UniProtKB-UniRule"/>
</dbReference>
<dbReference type="SUPFAM" id="SSF57716">
    <property type="entry name" value="Glucocorticoid receptor-like (DNA-binding domain)"/>
    <property type="match status" value="1"/>
</dbReference>
<reference evidence="9" key="1">
    <citation type="submission" date="2022-01" db="EMBL/GenBank/DDBJ databases">
        <authorList>
            <person name="King R."/>
        </authorList>
    </citation>
    <scope>NUCLEOTIDE SEQUENCE</scope>
</reference>
<dbReference type="GO" id="GO:0005634">
    <property type="term" value="C:nucleus"/>
    <property type="evidence" value="ECO:0007669"/>
    <property type="project" value="InterPro"/>
</dbReference>
<evidence type="ECO:0000313" key="9">
    <source>
        <dbReference type="EMBL" id="CAG9833278.1"/>
    </source>
</evidence>
<keyword evidence="3 6" id="KW-0862">Zinc</keyword>
<feature type="domain" description="THAP-type" evidence="7">
    <location>
        <begin position="1"/>
        <end position="82"/>
    </location>
</feature>
<dbReference type="GO" id="GO:0003677">
    <property type="term" value="F:DNA binding"/>
    <property type="evidence" value="ECO:0007669"/>
    <property type="project" value="UniProtKB-UniRule"/>
</dbReference>
<organism evidence="9 10">
    <name type="scientific">Diabrotica balteata</name>
    <name type="common">Banded cucumber beetle</name>
    <dbReference type="NCBI Taxonomy" id="107213"/>
    <lineage>
        <taxon>Eukaryota</taxon>
        <taxon>Metazoa</taxon>
        <taxon>Ecdysozoa</taxon>
        <taxon>Arthropoda</taxon>
        <taxon>Hexapoda</taxon>
        <taxon>Insecta</taxon>
        <taxon>Pterygota</taxon>
        <taxon>Neoptera</taxon>
        <taxon>Endopterygota</taxon>
        <taxon>Coleoptera</taxon>
        <taxon>Polyphaga</taxon>
        <taxon>Cucujiformia</taxon>
        <taxon>Chrysomeloidea</taxon>
        <taxon>Chrysomelidae</taxon>
        <taxon>Galerucinae</taxon>
        <taxon>Diabroticina</taxon>
        <taxon>Diabroticites</taxon>
        <taxon>Diabrotica</taxon>
    </lineage>
</organism>
<feature type="binding site" evidence="6">
    <location>
        <position position="281"/>
    </location>
    <ligand>
        <name>Zn(2+)</name>
        <dbReference type="ChEBI" id="CHEBI:29105"/>
    </ligand>
</feature>
<evidence type="ECO:0000256" key="1">
    <source>
        <dbReference type="ARBA" id="ARBA00022723"/>
    </source>
</evidence>
<keyword evidence="4 5" id="KW-0238">DNA-binding</keyword>
<evidence type="ECO:0000256" key="4">
    <source>
        <dbReference type="ARBA" id="ARBA00023125"/>
    </source>
</evidence>
<sequence>MPPINCCVQRCWKSTTSKHRFPDPQKYADLFNQWVHLVGDKNLLDKDPQKVYTSNRVCSIHFKAEDFGPNNRLKTGVLPSINLPASLGEIHLPQTERPLLKDIQNVMSSCSFSVSPGTNYLLNIDTCPGTSNQTPKHKPAPLVNDGIIDDHDVNEDDVHLDKTIVVRVPYQNMSRKIQKKSDDIEKHHEIQKSEIMNISKNAMEMVSLSENRLIHFEKTQEKRLEWNGPLQQVEKEHGEPLSTDLNKYENTTNMQENETSDKENISISITKEQLEQKCRTCFIRNGTINVFTKYHEGILFRDLLQKFSLAEIHQSDGLPQRICTYCSSFIINLCSFKKEIDKSLIKLKAAIRQLDNQNIPESQCEGSNKSKAALRQLDNLNISESQCEESDDCEGSNKSKAALRQVDNLNISESQCEESDDSKVPRNVYKVVENLKIQVYVEGEEDNESKNEIIQQIIVAPSQGNNKNEYINKDRIALEESRFDAPNADYGSHDNFRSLLNNISNIQRKYLRTRKLLMSQNLKRSNTSVLLDHNYIKSVDRNNDNTNKKRGKEKKKETLCPCCKKGQKFRIHKFLNRQICFDKYSHCDKYTCTYCHSKHSLWLKYGTHNRGKHRNKHFYA</sequence>
<accession>A0A9N9T117</accession>
<keyword evidence="1 6" id="KW-0479">Metal-binding</keyword>
<dbReference type="InterPro" id="IPR006612">
    <property type="entry name" value="THAP_Znf"/>
</dbReference>